<dbReference type="Gene3D" id="2.130.10.10">
    <property type="entry name" value="YVTN repeat-like/Quinoprotein amine dehydrogenase"/>
    <property type="match status" value="1"/>
</dbReference>
<dbReference type="InterPro" id="IPR015943">
    <property type="entry name" value="WD40/YVTN_repeat-like_dom_sf"/>
</dbReference>
<dbReference type="Pfam" id="PF16300">
    <property type="entry name" value="WD40_4"/>
    <property type="match status" value="1"/>
</dbReference>
<reference evidence="2" key="1">
    <citation type="submission" date="2008-08" db="EMBL/GenBank/DDBJ databases">
        <authorList>
            <person name="Zhan X.M."/>
        </authorList>
    </citation>
    <scope>NUCLEOTIDE SEQUENCE</scope>
</reference>
<dbReference type="PANTHER" id="PTHR10856">
    <property type="entry name" value="CORONIN"/>
    <property type="match status" value="1"/>
</dbReference>
<proteinExistence type="evidence at transcript level"/>
<accession>C7TNV7</accession>
<dbReference type="PANTHER" id="PTHR10856:SF20">
    <property type="entry name" value="CORONIN-7"/>
    <property type="match status" value="1"/>
</dbReference>
<evidence type="ECO:0000313" key="2">
    <source>
        <dbReference type="EMBL" id="CAR63700.1"/>
    </source>
</evidence>
<sequence length="236" mass="26354">MTRSSSRQVQLFDASSLHEIHTQQIDSGTQPLVPYYDYDSSVLFLSGKGSRIINMYEVCYDPPYLLPLTPYVSPCIGQAIAFHNKKMCDVMAVEFQRAWRLSEKSIEQLVFRVPRVKKDVFQSDLFPDALVTWRPVMTADEWLAGSTKTPHFESLKPDGVSALGDVLKVTSVLSTALSSAAALPKSVISEPKSKPAVKLEASLQKAEDIWSAKIKDHTLEQDVMEGVSEEEWTEAL</sequence>
<reference evidence="2" key="2">
    <citation type="journal article" date="2009" name="BMC Mol. Biol.">
        <title>Preliminary molecular characterization of the human pathogen Angiostrongylus cantonensis.</title>
        <authorList>
            <person name="He H."/>
            <person name="Cheng M."/>
            <person name="Yang X."/>
            <person name="Meng J."/>
            <person name="He A."/>
            <person name="Zheng X."/>
            <person name="Li Z."/>
            <person name="Guo P."/>
            <person name="Pan Z."/>
            <person name="Zhan X."/>
        </authorList>
    </citation>
    <scope>NUCLEOTIDE SEQUENCE</scope>
</reference>
<protein>
    <submittedName>
        <fullName evidence="2">Uncharacterized protein pod-1</fullName>
    </submittedName>
</protein>
<dbReference type="AlphaFoldDB" id="C7TNV7"/>
<gene>
    <name evidence="2" type="primary">pod-1</name>
</gene>
<evidence type="ECO:0000256" key="1">
    <source>
        <dbReference type="ARBA" id="ARBA00009482"/>
    </source>
</evidence>
<organism evidence="2">
    <name type="scientific">Angiostrongylus cantonensis</name>
    <name type="common">Rat lungworm</name>
    <dbReference type="NCBI Taxonomy" id="6313"/>
    <lineage>
        <taxon>Eukaryota</taxon>
        <taxon>Metazoa</taxon>
        <taxon>Ecdysozoa</taxon>
        <taxon>Nematoda</taxon>
        <taxon>Chromadorea</taxon>
        <taxon>Rhabditida</taxon>
        <taxon>Rhabditina</taxon>
        <taxon>Rhabditomorpha</taxon>
        <taxon>Strongyloidea</taxon>
        <taxon>Metastrongylidae</taxon>
        <taxon>Angiostrongylus</taxon>
    </lineage>
</organism>
<dbReference type="SMART" id="SM01167">
    <property type="entry name" value="DUF1900"/>
    <property type="match status" value="1"/>
</dbReference>
<dbReference type="InterPro" id="IPR015505">
    <property type="entry name" value="Coronin"/>
</dbReference>
<comment type="similarity">
    <text evidence="1">Belongs to the WD repeat coronin family.</text>
</comment>
<name>C7TNV7_ANGCA</name>
<dbReference type="EMBL" id="FM207839">
    <property type="protein sequence ID" value="CAR63700.1"/>
    <property type="molecule type" value="mRNA"/>
</dbReference>